<sequence length="257" mass="29154">MNAIDPTSNDEIRRRAEALGPWFHNIEIDGIWTAPDHFLGNYPAVKWQRFADAIPQDLTGKSVLDIGCNGGFYSIEMKKRGASRVLGVDFDDAYLAQARFAAERTGHDIEFRKLSVYDVGALGERFDVVLFMGVLYHLRHPLLALDLIHEHVANDMLVFQSMQRGSEKVLPVEENYTFWQTEHFDDPGYPKMHFIEHRYADDPTNWWAPNTACVEAMLRSAGFEIVQHPETEVYICRRVDAPSGAGAVYPAQGVSHD</sequence>
<name>A0A370HMU4_9HYPH</name>
<dbReference type="InterPro" id="IPR027554">
    <property type="entry name" value="Meth_Rta_06860"/>
</dbReference>
<dbReference type="AlphaFoldDB" id="A0A370HMU4"/>
<proteinExistence type="predicted"/>
<dbReference type="GO" id="GO:0032259">
    <property type="term" value="P:methylation"/>
    <property type="evidence" value="ECO:0007669"/>
    <property type="project" value="UniProtKB-KW"/>
</dbReference>
<dbReference type="InterPro" id="IPR027555">
    <property type="entry name" value="Mo5U34_MeTrfas-like"/>
</dbReference>
<accession>A0A370HMU4</accession>
<dbReference type="CDD" id="cd02440">
    <property type="entry name" value="AdoMet_MTases"/>
    <property type="match status" value="1"/>
</dbReference>
<keyword evidence="1" id="KW-0808">Transferase</keyword>
<gene>
    <name evidence="1" type="ORF">DES45_104242</name>
</gene>
<keyword evidence="2" id="KW-1185">Reference proteome</keyword>
<dbReference type="Proteomes" id="UP000254925">
    <property type="component" value="Unassembled WGS sequence"/>
</dbReference>
<reference evidence="1 2" key="1">
    <citation type="submission" date="2018-07" db="EMBL/GenBank/DDBJ databases">
        <title>Genomic Encyclopedia of Type Strains, Phase IV (KMG-IV): sequencing the most valuable type-strain genomes for metagenomic binning, comparative biology and taxonomic classification.</title>
        <authorList>
            <person name="Goeker M."/>
        </authorList>
    </citation>
    <scope>NUCLEOTIDE SEQUENCE [LARGE SCALE GENOMIC DNA]</scope>
    <source>
        <strain evidence="1 2">DSM 14364</strain>
    </source>
</reference>
<evidence type="ECO:0000313" key="1">
    <source>
        <dbReference type="EMBL" id="RDI59331.1"/>
    </source>
</evidence>
<dbReference type="PANTHER" id="PTHR43861">
    <property type="entry name" value="TRANS-ACONITATE 2-METHYLTRANSFERASE-RELATED"/>
    <property type="match status" value="1"/>
</dbReference>
<dbReference type="InterPro" id="IPR029063">
    <property type="entry name" value="SAM-dependent_MTases_sf"/>
</dbReference>
<keyword evidence="1" id="KW-0489">Methyltransferase</keyword>
<dbReference type="Pfam" id="PF08003">
    <property type="entry name" value="Methyltransf_9"/>
    <property type="match status" value="1"/>
</dbReference>
<dbReference type="RefSeq" id="WP_114770218.1">
    <property type="nucleotide sequence ID" value="NZ_QQBB01000004.1"/>
</dbReference>
<dbReference type="SUPFAM" id="SSF53335">
    <property type="entry name" value="S-adenosyl-L-methionine-dependent methyltransferases"/>
    <property type="match status" value="1"/>
</dbReference>
<dbReference type="GO" id="GO:0008168">
    <property type="term" value="F:methyltransferase activity"/>
    <property type="evidence" value="ECO:0007669"/>
    <property type="project" value="UniProtKB-KW"/>
</dbReference>
<organism evidence="1 2">
    <name type="scientific">Microvirga subterranea</name>
    <dbReference type="NCBI Taxonomy" id="186651"/>
    <lineage>
        <taxon>Bacteria</taxon>
        <taxon>Pseudomonadati</taxon>
        <taxon>Pseudomonadota</taxon>
        <taxon>Alphaproteobacteria</taxon>
        <taxon>Hyphomicrobiales</taxon>
        <taxon>Methylobacteriaceae</taxon>
        <taxon>Microvirga</taxon>
    </lineage>
</organism>
<dbReference type="EMBL" id="QQBB01000004">
    <property type="protein sequence ID" value="RDI59331.1"/>
    <property type="molecule type" value="Genomic_DNA"/>
</dbReference>
<protein>
    <submittedName>
        <fullName evidence="1">tRNA (Mo5U34)-methyltransferase</fullName>
    </submittedName>
</protein>
<dbReference type="OrthoDB" id="9765084at2"/>
<dbReference type="NCBIfam" id="TIGR04290">
    <property type="entry name" value="meth_Rta_06860"/>
    <property type="match status" value="1"/>
</dbReference>
<dbReference type="Gene3D" id="3.40.50.150">
    <property type="entry name" value="Vaccinia Virus protein VP39"/>
    <property type="match status" value="1"/>
</dbReference>
<evidence type="ECO:0000313" key="2">
    <source>
        <dbReference type="Proteomes" id="UP000254925"/>
    </source>
</evidence>
<comment type="caution">
    <text evidence="1">The sequence shown here is derived from an EMBL/GenBank/DDBJ whole genome shotgun (WGS) entry which is preliminary data.</text>
</comment>